<dbReference type="InterPro" id="IPR013087">
    <property type="entry name" value="Znf_C2H2_type"/>
</dbReference>
<feature type="compositionally biased region" description="Polar residues" evidence="5">
    <location>
        <begin position="108"/>
        <end position="124"/>
    </location>
</feature>
<evidence type="ECO:0000256" key="3">
    <source>
        <dbReference type="ARBA" id="ARBA00022833"/>
    </source>
</evidence>
<feature type="zinc finger region" description="C3H1-type" evidence="4">
    <location>
        <begin position="1591"/>
        <end position="1618"/>
    </location>
</feature>
<dbReference type="Gene3D" id="3.30.160.60">
    <property type="entry name" value="Classic Zinc Finger"/>
    <property type="match status" value="1"/>
</dbReference>
<feature type="compositionally biased region" description="Polar residues" evidence="5">
    <location>
        <begin position="246"/>
        <end position="266"/>
    </location>
</feature>
<dbReference type="InterPro" id="IPR032378">
    <property type="entry name" value="ZC3H15/TMA46_C"/>
</dbReference>
<feature type="compositionally biased region" description="Acidic residues" evidence="5">
    <location>
        <begin position="1019"/>
        <end position="1030"/>
    </location>
</feature>
<feature type="domain" description="C3H1-type" evidence="6">
    <location>
        <begin position="1670"/>
        <end position="1708"/>
    </location>
</feature>
<feature type="domain" description="C2H2-type" evidence="7">
    <location>
        <begin position="1257"/>
        <end position="1287"/>
    </location>
</feature>
<dbReference type="EMBL" id="QZAF01000637">
    <property type="protein sequence ID" value="THV65560.1"/>
    <property type="molecule type" value="Genomic_DNA"/>
</dbReference>
<keyword evidence="2 4" id="KW-0863">Zinc-finger</keyword>
<reference evidence="8 9" key="1">
    <citation type="submission" date="2018-10" db="EMBL/GenBank/DDBJ databases">
        <title>Fifty Aureobasidium pullulans genomes reveal a recombining polyextremotolerant generalist.</title>
        <authorList>
            <person name="Gostincar C."/>
            <person name="Turk M."/>
            <person name="Zajc J."/>
            <person name="Gunde-Cimerman N."/>
        </authorList>
    </citation>
    <scope>NUCLEOTIDE SEQUENCE [LARGE SCALE GENOMIC DNA]</scope>
    <source>
        <strain evidence="8 9">EXF-11900</strain>
    </source>
</reference>
<comment type="caution">
    <text evidence="8">The sequence shown here is derived from an EMBL/GenBank/DDBJ whole genome shotgun (WGS) entry which is preliminary data.</text>
</comment>
<feature type="compositionally biased region" description="Polar residues" evidence="5">
    <location>
        <begin position="1046"/>
        <end position="1065"/>
    </location>
</feature>
<dbReference type="GO" id="GO:0019534">
    <property type="term" value="F:toxin transmembrane transporter activity"/>
    <property type="evidence" value="ECO:0007669"/>
    <property type="project" value="InterPro"/>
</dbReference>
<accession>A0A4S8S5V3</accession>
<dbReference type="SUPFAM" id="SSF90229">
    <property type="entry name" value="CCCH zinc finger"/>
    <property type="match status" value="1"/>
</dbReference>
<keyword evidence="1 4" id="KW-0479">Metal-binding</keyword>
<evidence type="ECO:0000256" key="1">
    <source>
        <dbReference type="ARBA" id="ARBA00022723"/>
    </source>
</evidence>
<proteinExistence type="predicted"/>
<feature type="region of interest" description="Disordered" evidence="5">
    <location>
        <begin position="1015"/>
        <end position="1065"/>
    </location>
</feature>
<dbReference type="InterPro" id="IPR036855">
    <property type="entry name" value="Znf_CCCH_sf"/>
</dbReference>
<evidence type="ECO:0000256" key="5">
    <source>
        <dbReference type="SAM" id="MobiDB-lite"/>
    </source>
</evidence>
<feature type="region of interest" description="Disordered" evidence="5">
    <location>
        <begin position="505"/>
        <end position="562"/>
    </location>
</feature>
<dbReference type="PANTHER" id="PTHR12681:SF0">
    <property type="entry name" value="ZINC FINGER CCCH DOMAIN-CONTAINING PROTEIN 15"/>
    <property type="match status" value="1"/>
</dbReference>
<feature type="compositionally biased region" description="Low complexity" evidence="5">
    <location>
        <begin position="525"/>
        <end position="536"/>
    </location>
</feature>
<dbReference type="SMART" id="SM00355">
    <property type="entry name" value="ZnF_C2H2"/>
    <property type="match status" value="2"/>
</dbReference>
<feature type="region of interest" description="Disordered" evidence="5">
    <location>
        <begin position="1194"/>
        <end position="1245"/>
    </location>
</feature>
<feature type="compositionally biased region" description="Acidic residues" evidence="5">
    <location>
        <begin position="1794"/>
        <end position="1807"/>
    </location>
</feature>
<dbReference type="GO" id="GO:0005829">
    <property type="term" value="C:cytosol"/>
    <property type="evidence" value="ECO:0007669"/>
    <property type="project" value="TreeGrafter"/>
</dbReference>
<dbReference type="PANTHER" id="PTHR12681">
    <property type="entry name" value="ZINC FINGER-CONTAINING PROTEIN P48ZNF"/>
    <property type="match status" value="1"/>
</dbReference>
<organism evidence="8 9">
    <name type="scientific">Aureobasidium pullulans</name>
    <name type="common">Black yeast</name>
    <name type="synonym">Pullularia pullulans</name>
    <dbReference type="NCBI Taxonomy" id="5580"/>
    <lineage>
        <taxon>Eukaryota</taxon>
        <taxon>Fungi</taxon>
        <taxon>Dikarya</taxon>
        <taxon>Ascomycota</taxon>
        <taxon>Pezizomycotina</taxon>
        <taxon>Dothideomycetes</taxon>
        <taxon>Dothideomycetidae</taxon>
        <taxon>Dothideales</taxon>
        <taxon>Saccotheciaceae</taxon>
        <taxon>Aureobasidium</taxon>
    </lineage>
</organism>
<feature type="region of interest" description="Disordered" evidence="5">
    <location>
        <begin position="635"/>
        <end position="776"/>
    </location>
</feature>
<evidence type="ECO:0008006" key="10">
    <source>
        <dbReference type="Google" id="ProtNLM"/>
    </source>
</evidence>
<dbReference type="PROSITE" id="PS50157">
    <property type="entry name" value="ZINC_FINGER_C2H2_2"/>
    <property type="match status" value="1"/>
</dbReference>
<dbReference type="SMART" id="SM00356">
    <property type="entry name" value="ZnF_C3H1"/>
    <property type="match status" value="2"/>
</dbReference>
<protein>
    <recommendedName>
        <fullName evidence="10">C3H1-type domain-containing protein</fullName>
    </recommendedName>
</protein>
<sequence length="1864" mass="206280">MHTMAPYNSHYGNHYDPVGSQHNQQHHQSYYTGSSQQPASQQRSTTQTPQPQSSAPPGYQPSYTSGYTNQQSYYNNYQSTESRAAETLSHLSAQEHPTTSSTRPTSTAYDTNTRAESSWNTSDRPSTHQRDTSTSWHNADRRAANPSPLYQQEHRPASTASNYSPAQSYTQPASNTGTYSYSSYSQSEQPRAQTSTTNQSTSYDYSASNFRASSPYLARQQQQQPTAPRSSISSVASTAPRDHHLTSTASHPIANVSQPRAPSVTPSSIQQRASSSYARQSHPPDQGYGSGPTTVDPTQVYDPWPEQQRKLAEARRKAEAEEKRRAEEEARIKAEEEAKRKAEEEVKRKAEEEARKKAEEEARQKAEEEAKRKAEEEAKRKVEEEAERKVEEERKAEEKRKEDAKRAESLRLAREIANQEEAKRRQYQQLQNMQGQQPQTQVRPAVTTVQDTRRMMAAAMAGIPPSTVGEEGGNLESEMAAIFRRMRDLNQADPQMFARMWETERQAHLTKAQGTTQSPAPAPHPATAGPSSHAPSIARKQTAPPSVPPAGGGGPNAIWPPGKKATLAETATKWLNARKENLNKLVSVEAIHALLAPNPSYMTLCESLERMGLYVDRAQFARALLSVVPDAAKANNQNKPTSPALPSVQPPAVIASSSNNAFQPGSAAKKQWPNIGKFPGQRGRPSRAAVAALQDRGNVVDLTGRDSVPPTNSGPPVSQPYHSGHHPNDAPTVNYQSDFHWAPPVDDAPDYNSAYTPPQQPQPSQAAAIQNLQAQHRKYSSPYFQPQGQAANVARPTPPPAVPRPPPANKGEAARKRNFAELVDMSAMNSDSDEDMPPAKQANTGQYDMGLTTDQVNNVHSNGHFNPTAPAAPVNLQQYYFNGHMYPTYIPTGAPQPSAAAAARPMIISKHVELKHHTLVEPVRRAKVARKSRYDPRTICRDVLLATGRHPDMRPLNQHLNVMHNFLKNHSEGVELDKFDLETIRWDLIDPGEPIIEPLEPAEADRESTISEERNIATDADDEGGSEDEGGAPLTSDVPPAVTITDRASTTENTPAPSASIRRASTNQVVAVEINTNKGNAGRTRKPFPKAMGRQPRKSLPVTASATFTNGRSPAKPSTRRHTDLHQRATSSIVPDTPRNKQNSTNMSSTPVSTQPIGYSAFRSQVTEFDENGNPIKKKGRPVGWRKSIHSKAALAAATGQSGDGVTPSASKSSAAQRTSRGQAAPSYAPPKQRRARQPKPAVAVESKEPVVEFNVFKCEWEDCGSELHNIDTLRKHVIKIHGKKTSEDDYECAWSACFKEDEITAFDDMGSWMAHMENEHIKPITHKLGDGPRAGLSEISDAYLSDSRGRLVTPIISMVPPKKDTKEWRHQQAREADAIRLSNLTGTKLNDEKLLQQMEEKYRIVGPAMMRAGSTLMTAERRRNFLHDEDFYEVVDPNEGPGYPPNSPTFGWAPGVLSTRHGISLALCRQGSGLVVILGIDFEEMVEDDEEHADAAEKDGELVELVDKNANAPKKVAVDKTFGMKNKKGGAAQRQIKQINATSSLNPDEKRKEAEKIAREKEKLAAEAAKREAAELFKPVQIQKVPFGVDPKTVLCQFFKKGACDKGRKCKFSHDLSQGIKGEKKSLYTDTRELEKEQQDEERKKDDMADWDEEKLRDVVKSKHGNPKTTTDKVCKFFIEAVENGKYGWFWTCPNGGDKCMYKHSLPPGFVLKTKEQRAAEKALMDKSPLNTLTLEDFLDSERHKLTGTLTPVNEETFQKWKKERMDKKAAEQEAQKMKEATGRALFEKGDWNDGDDSDADDDDGWNLETMRKETEAARQRKEEIRLGINLDEAQAITTDASEGVGEMVEIAVEPNGNVKDDE</sequence>
<evidence type="ECO:0000313" key="8">
    <source>
        <dbReference type="EMBL" id="THV65560.1"/>
    </source>
</evidence>
<feature type="region of interest" description="Disordered" evidence="5">
    <location>
        <begin position="1077"/>
        <end position="1157"/>
    </location>
</feature>
<dbReference type="GO" id="GO:0002181">
    <property type="term" value="P:cytoplasmic translation"/>
    <property type="evidence" value="ECO:0007669"/>
    <property type="project" value="TreeGrafter"/>
</dbReference>
<gene>
    <name evidence="8" type="ORF">D6D28_09004</name>
</gene>
<dbReference type="PROSITE" id="PS00028">
    <property type="entry name" value="ZINC_FINGER_C2H2_1"/>
    <property type="match status" value="1"/>
</dbReference>
<feature type="region of interest" description="Disordered" evidence="5">
    <location>
        <begin position="788"/>
        <end position="813"/>
    </location>
</feature>
<feature type="compositionally biased region" description="Low complexity" evidence="5">
    <location>
        <begin position="67"/>
        <end position="80"/>
    </location>
</feature>
<dbReference type="GO" id="GO:0003729">
    <property type="term" value="F:mRNA binding"/>
    <property type="evidence" value="ECO:0007669"/>
    <property type="project" value="TreeGrafter"/>
</dbReference>
<feature type="compositionally biased region" description="Polar residues" evidence="5">
    <location>
        <begin position="1128"/>
        <end position="1157"/>
    </location>
</feature>
<feature type="compositionally biased region" description="Polar residues" evidence="5">
    <location>
        <begin position="1102"/>
        <end position="1112"/>
    </location>
</feature>
<dbReference type="Gene3D" id="4.10.1000.10">
    <property type="entry name" value="Zinc finger, CCCH-type"/>
    <property type="match status" value="1"/>
</dbReference>
<feature type="compositionally biased region" description="Basic and acidic residues" evidence="5">
    <location>
        <begin position="1768"/>
        <end position="1793"/>
    </location>
</feature>
<feature type="domain" description="C3H1-type" evidence="6">
    <location>
        <begin position="1591"/>
        <end position="1618"/>
    </location>
</feature>
<dbReference type="Proteomes" id="UP000304951">
    <property type="component" value="Unassembled WGS sequence"/>
</dbReference>
<dbReference type="Gene3D" id="6.20.400.10">
    <property type="match status" value="1"/>
</dbReference>
<feature type="compositionally biased region" description="Polar residues" evidence="5">
    <location>
        <begin position="158"/>
        <end position="178"/>
    </location>
</feature>
<evidence type="ECO:0000259" key="7">
    <source>
        <dbReference type="PROSITE" id="PS50157"/>
    </source>
</evidence>
<feature type="compositionally biased region" description="Low complexity" evidence="5">
    <location>
        <begin position="267"/>
        <end position="281"/>
    </location>
</feature>
<name>A0A4S8S5V3_AURPU</name>
<evidence type="ECO:0000256" key="4">
    <source>
        <dbReference type="PROSITE-ProRule" id="PRU00723"/>
    </source>
</evidence>
<feature type="compositionally biased region" description="Low complexity" evidence="5">
    <location>
        <begin position="97"/>
        <end position="107"/>
    </location>
</feature>
<feature type="compositionally biased region" description="Polar residues" evidence="5">
    <location>
        <begin position="1208"/>
        <end position="1222"/>
    </location>
</feature>
<keyword evidence="3 4" id="KW-0862">Zinc</keyword>
<feature type="region of interest" description="Disordered" evidence="5">
    <location>
        <begin position="1"/>
        <end position="443"/>
    </location>
</feature>
<dbReference type="Pfam" id="PF00642">
    <property type="entry name" value="zf-CCCH"/>
    <property type="match status" value="1"/>
</dbReference>
<evidence type="ECO:0000256" key="2">
    <source>
        <dbReference type="ARBA" id="ARBA00022771"/>
    </source>
</evidence>
<evidence type="ECO:0000259" key="6">
    <source>
        <dbReference type="PROSITE" id="PS50103"/>
    </source>
</evidence>
<dbReference type="PROSITE" id="PS50103">
    <property type="entry name" value="ZF_C3H1"/>
    <property type="match status" value="2"/>
</dbReference>
<feature type="region of interest" description="Disordered" evidence="5">
    <location>
        <begin position="1768"/>
        <end position="1809"/>
    </location>
</feature>
<feature type="compositionally biased region" description="Pro residues" evidence="5">
    <location>
        <begin position="796"/>
        <end position="808"/>
    </location>
</feature>
<dbReference type="GO" id="GO:0043213">
    <property type="term" value="P:bacteriocin transport"/>
    <property type="evidence" value="ECO:0007669"/>
    <property type="project" value="InterPro"/>
</dbReference>
<dbReference type="InterPro" id="IPR000571">
    <property type="entry name" value="Znf_CCCH"/>
</dbReference>
<feature type="compositionally biased region" description="Low complexity" evidence="5">
    <location>
        <begin position="21"/>
        <end position="57"/>
    </location>
</feature>
<evidence type="ECO:0000313" key="9">
    <source>
        <dbReference type="Proteomes" id="UP000304951"/>
    </source>
</evidence>
<dbReference type="NCBIfam" id="TIGR02794">
    <property type="entry name" value="tolA_full"/>
    <property type="match status" value="1"/>
</dbReference>
<feature type="compositionally biased region" description="Polar residues" evidence="5">
    <location>
        <begin position="188"/>
        <end position="212"/>
    </location>
</feature>
<dbReference type="GO" id="GO:0016020">
    <property type="term" value="C:membrane"/>
    <property type="evidence" value="ECO:0007669"/>
    <property type="project" value="InterPro"/>
</dbReference>
<feature type="zinc finger region" description="C3H1-type" evidence="4">
    <location>
        <begin position="1670"/>
        <end position="1708"/>
    </location>
</feature>
<dbReference type="Pfam" id="PF16543">
    <property type="entry name" value="DFRP_C"/>
    <property type="match status" value="1"/>
</dbReference>
<feature type="region of interest" description="Disordered" evidence="5">
    <location>
        <begin position="1630"/>
        <end position="1650"/>
    </location>
</feature>
<feature type="compositionally biased region" description="Polar residues" evidence="5">
    <location>
        <begin position="225"/>
        <end position="237"/>
    </location>
</feature>
<feature type="compositionally biased region" description="Basic and acidic residues" evidence="5">
    <location>
        <begin position="307"/>
        <end position="414"/>
    </location>
</feature>
<dbReference type="InterPro" id="IPR014161">
    <property type="entry name" value="Tol-Pal_TolA"/>
</dbReference>
<dbReference type="GO" id="GO:0008270">
    <property type="term" value="F:zinc ion binding"/>
    <property type="evidence" value="ECO:0007669"/>
    <property type="project" value="UniProtKB-KW"/>
</dbReference>
<feature type="compositionally biased region" description="Low complexity" evidence="5">
    <location>
        <begin position="427"/>
        <end position="441"/>
    </location>
</feature>